<evidence type="ECO:0000313" key="5">
    <source>
        <dbReference type="Proteomes" id="UP001302676"/>
    </source>
</evidence>
<evidence type="ECO:0000256" key="1">
    <source>
        <dbReference type="ARBA" id="ARBA00022574"/>
    </source>
</evidence>
<dbReference type="RefSeq" id="XP_062639899.1">
    <property type="nucleotide sequence ID" value="XM_062785639.1"/>
</dbReference>
<feature type="compositionally biased region" description="Low complexity" evidence="3">
    <location>
        <begin position="375"/>
        <end position="398"/>
    </location>
</feature>
<dbReference type="GO" id="GO:0080008">
    <property type="term" value="C:Cul4-RING E3 ubiquitin ligase complex"/>
    <property type="evidence" value="ECO:0007669"/>
    <property type="project" value="TreeGrafter"/>
</dbReference>
<gene>
    <name evidence="4" type="ORF">C8A04DRAFT_9816</name>
</gene>
<evidence type="ECO:0000256" key="3">
    <source>
        <dbReference type="SAM" id="MobiDB-lite"/>
    </source>
</evidence>
<dbReference type="PANTHER" id="PTHR44472:SF1">
    <property type="entry name" value="DDB1 AND CUL4 ASSOCIATED FACTOR 4"/>
    <property type="match status" value="1"/>
</dbReference>
<reference evidence="4" key="2">
    <citation type="submission" date="2023-05" db="EMBL/GenBank/DDBJ databases">
        <authorList>
            <consortium name="Lawrence Berkeley National Laboratory"/>
            <person name="Steindorff A."/>
            <person name="Hensen N."/>
            <person name="Bonometti L."/>
            <person name="Westerberg I."/>
            <person name="Brannstrom I.O."/>
            <person name="Guillou S."/>
            <person name="Cros-Aarteil S."/>
            <person name="Calhoun S."/>
            <person name="Haridas S."/>
            <person name="Kuo A."/>
            <person name="Mondo S."/>
            <person name="Pangilinan J."/>
            <person name="Riley R."/>
            <person name="Labutti K."/>
            <person name="Andreopoulos B."/>
            <person name="Lipzen A."/>
            <person name="Chen C."/>
            <person name="Yanf M."/>
            <person name="Daum C."/>
            <person name="Ng V."/>
            <person name="Clum A."/>
            <person name="Ohm R."/>
            <person name="Martin F."/>
            <person name="Silar P."/>
            <person name="Natvig D."/>
            <person name="Lalanne C."/>
            <person name="Gautier V."/>
            <person name="Ament-Velasquez S.L."/>
            <person name="Kruys A."/>
            <person name="Hutchinson M.I."/>
            <person name="Powell A.J."/>
            <person name="Barry K."/>
            <person name="Miller A.N."/>
            <person name="Grigoriev I.V."/>
            <person name="Debuchy R."/>
            <person name="Gladieux P."/>
            <person name="Thoren M.H."/>
            <person name="Johannesson H."/>
        </authorList>
    </citation>
    <scope>NUCLEOTIDE SEQUENCE</scope>
    <source>
        <strain evidence="4">CBS 141.50</strain>
    </source>
</reference>
<feature type="region of interest" description="Disordered" evidence="3">
    <location>
        <begin position="375"/>
        <end position="405"/>
    </location>
</feature>
<keyword evidence="2" id="KW-0677">Repeat</keyword>
<protein>
    <submittedName>
        <fullName evidence="4">WD repeat-containing protein 21</fullName>
    </submittedName>
</protein>
<dbReference type="PANTHER" id="PTHR44472">
    <property type="entry name" value="DDB1- AND CUL4-ASSOCIATED FACTOR 4-RELATED"/>
    <property type="match status" value="1"/>
</dbReference>
<name>A0AAN6ZQG5_9PEZI</name>
<reference evidence="4" key="1">
    <citation type="journal article" date="2023" name="Mol. Phylogenet. Evol.">
        <title>Genome-scale phylogeny and comparative genomics of the fungal order Sordariales.</title>
        <authorList>
            <person name="Hensen N."/>
            <person name="Bonometti L."/>
            <person name="Westerberg I."/>
            <person name="Brannstrom I.O."/>
            <person name="Guillou S."/>
            <person name="Cros-Aarteil S."/>
            <person name="Calhoun S."/>
            <person name="Haridas S."/>
            <person name="Kuo A."/>
            <person name="Mondo S."/>
            <person name="Pangilinan J."/>
            <person name="Riley R."/>
            <person name="LaButti K."/>
            <person name="Andreopoulos B."/>
            <person name="Lipzen A."/>
            <person name="Chen C."/>
            <person name="Yan M."/>
            <person name="Daum C."/>
            <person name="Ng V."/>
            <person name="Clum A."/>
            <person name="Steindorff A."/>
            <person name="Ohm R.A."/>
            <person name="Martin F."/>
            <person name="Silar P."/>
            <person name="Natvig D.O."/>
            <person name="Lalanne C."/>
            <person name="Gautier V."/>
            <person name="Ament-Velasquez S.L."/>
            <person name="Kruys A."/>
            <person name="Hutchinson M.I."/>
            <person name="Powell A.J."/>
            <person name="Barry K."/>
            <person name="Miller A.N."/>
            <person name="Grigoriev I.V."/>
            <person name="Debuchy R."/>
            <person name="Gladieux P."/>
            <person name="Hiltunen Thoren M."/>
            <person name="Johannesson H."/>
        </authorList>
    </citation>
    <scope>NUCLEOTIDE SEQUENCE</scope>
    <source>
        <strain evidence="4">CBS 141.50</strain>
    </source>
</reference>
<sequence>MDREIPGYYYVDSQKRKYFRIEPSRTAPPSAAWSERNVKRRAIATQEAEDRHREQVKRETDQVVRAPVMRAPLMGGLVNREAGLVSAGAGGRGTGGRGDFYHGGDHGGDAGKVSALWVGGSEVRSGLGVVYGALGGGLLTAGYVPRDGEDCINFRHAASRHPTVDFTPTPVSRDMKGITAIKFHEPSRTMLMSCLTNQGSVSISHFNPAAQVQAGVIDTFARTIHCLQPAGPASRLTCIASTDSGILQFQNDRLTWLTPPLPTKKRIRQLQRQGVSDAGAAPWQGDVLSVDFLNQNPAEIVLAGTRSGHVCLLDLRVPPLEWLAGEGEDVNTSTVFQHVSSVAHVRSVGEYGVLAAGPRSAMALYDVRITKYKTNRTNTPTTNNTNNTNNTTITTITDPNPPPQIPNSTRPILTFPTYRNTAHIHTGLDILTTPGYGGPIIAAAEDHDYGLLPPTRPIPLHRQEEAEAAATLSSLNVNFRSESGGEPGIRAPSVVQSLMWQTLSGDRHPSLFVGEGEVVRKYSFWA</sequence>
<dbReference type="InterPro" id="IPR036322">
    <property type="entry name" value="WD40_repeat_dom_sf"/>
</dbReference>
<dbReference type="GeneID" id="87822252"/>
<dbReference type="AlphaFoldDB" id="A0AAN6ZQG5"/>
<evidence type="ECO:0000256" key="2">
    <source>
        <dbReference type="ARBA" id="ARBA00022737"/>
    </source>
</evidence>
<proteinExistence type="predicted"/>
<dbReference type="Proteomes" id="UP001302676">
    <property type="component" value="Unassembled WGS sequence"/>
</dbReference>
<dbReference type="EMBL" id="MU853561">
    <property type="protein sequence ID" value="KAK4146528.1"/>
    <property type="molecule type" value="Genomic_DNA"/>
</dbReference>
<accession>A0AAN6ZQG5</accession>
<dbReference type="InterPro" id="IPR052254">
    <property type="entry name" value="CUL4-DDB1_E3_ligase_receptor"/>
</dbReference>
<evidence type="ECO:0000313" key="4">
    <source>
        <dbReference type="EMBL" id="KAK4146528.1"/>
    </source>
</evidence>
<organism evidence="4 5">
    <name type="scientific">Dichotomopilus funicola</name>
    <dbReference type="NCBI Taxonomy" id="1934379"/>
    <lineage>
        <taxon>Eukaryota</taxon>
        <taxon>Fungi</taxon>
        <taxon>Dikarya</taxon>
        <taxon>Ascomycota</taxon>
        <taxon>Pezizomycotina</taxon>
        <taxon>Sordariomycetes</taxon>
        <taxon>Sordariomycetidae</taxon>
        <taxon>Sordariales</taxon>
        <taxon>Chaetomiaceae</taxon>
        <taxon>Dichotomopilus</taxon>
    </lineage>
</organism>
<dbReference type="SUPFAM" id="SSF50978">
    <property type="entry name" value="WD40 repeat-like"/>
    <property type="match status" value="1"/>
</dbReference>
<comment type="caution">
    <text evidence="4">The sequence shown here is derived from an EMBL/GenBank/DDBJ whole genome shotgun (WGS) entry which is preliminary data.</text>
</comment>
<keyword evidence="1" id="KW-0853">WD repeat</keyword>
<keyword evidence="5" id="KW-1185">Reference proteome</keyword>